<comment type="caution">
    <text evidence="3">The sequence shown here is derived from an EMBL/GenBank/DDBJ whole genome shotgun (WGS) entry which is preliminary data.</text>
</comment>
<gene>
    <name evidence="3" type="ORF">LNKW23_07230</name>
</gene>
<evidence type="ECO:0000256" key="1">
    <source>
        <dbReference type="ARBA" id="ARBA00023286"/>
    </source>
</evidence>
<name>A0ABQ6LDS6_9RHOB</name>
<dbReference type="Pfam" id="PF00027">
    <property type="entry name" value="cNMP_binding"/>
    <property type="match status" value="1"/>
</dbReference>
<evidence type="ECO:0000259" key="2">
    <source>
        <dbReference type="PROSITE" id="PS50042"/>
    </source>
</evidence>
<keyword evidence="1" id="KW-0406">Ion transport</keyword>
<dbReference type="PANTHER" id="PTHR45638:SF11">
    <property type="entry name" value="CYCLIC NUCLEOTIDE-GATED CATION CHANNEL SUBUNIT A"/>
    <property type="match status" value="1"/>
</dbReference>
<dbReference type="EMBL" id="BSYI01000004">
    <property type="protein sequence ID" value="GMG81510.1"/>
    <property type="molecule type" value="Genomic_DNA"/>
</dbReference>
<dbReference type="Proteomes" id="UP001239909">
    <property type="component" value="Unassembled WGS sequence"/>
</dbReference>
<protein>
    <submittedName>
        <fullName evidence="3">Crp/Fnr family transcriptional regulator</fullName>
    </submittedName>
</protein>
<organism evidence="3 4">
    <name type="scientific">Paralimibaculum aggregatum</name>
    <dbReference type="NCBI Taxonomy" id="3036245"/>
    <lineage>
        <taxon>Bacteria</taxon>
        <taxon>Pseudomonadati</taxon>
        <taxon>Pseudomonadota</taxon>
        <taxon>Alphaproteobacteria</taxon>
        <taxon>Rhodobacterales</taxon>
        <taxon>Paracoccaceae</taxon>
        <taxon>Paralimibaculum</taxon>
    </lineage>
</organism>
<keyword evidence="1" id="KW-1071">Ligand-gated ion channel</keyword>
<dbReference type="PRINTS" id="PR00103">
    <property type="entry name" value="CAMPKINASE"/>
</dbReference>
<keyword evidence="4" id="KW-1185">Reference proteome</keyword>
<dbReference type="SMART" id="SM00100">
    <property type="entry name" value="cNMP"/>
    <property type="match status" value="1"/>
</dbReference>
<dbReference type="CDD" id="cd00038">
    <property type="entry name" value="CAP_ED"/>
    <property type="match status" value="1"/>
</dbReference>
<dbReference type="RefSeq" id="WP_285670169.1">
    <property type="nucleotide sequence ID" value="NZ_BSYI01000004.1"/>
</dbReference>
<dbReference type="SUPFAM" id="SSF51206">
    <property type="entry name" value="cAMP-binding domain-like"/>
    <property type="match status" value="1"/>
</dbReference>
<keyword evidence="1" id="KW-0407">Ion channel</keyword>
<evidence type="ECO:0000313" key="4">
    <source>
        <dbReference type="Proteomes" id="UP001239909"/>
    </source>
</evidence>
<accession>A0ABQ6LDS6</accession>
<reference evidence="3 4" key="1">
    <citation type="submission" date="2023-04" db="EMBL/GenBank/DDBJ databases">
        <title>Marinoamorphus aggregata gen. nov., sp. Nov., isolate from tissue of brittle star Ophioplocus japonicus.</title>
        <authorList>
            <person name="Kawano K."/>
            <person name="Sawayama S."/>
            <person name="Nakagawa S."/>
        </authorList>
    </citation>
    <scope>NUCLEOTIDE SEQUENCE [LARGE SCALE GENOMIC DNA]</scope>
    <source>
        <strain evidence="3 4">NKW23</strain>
    </source>
</reference>
<dbReference type="InterPro" id="IPR014710">
    <property type="entry name" value="RmlC-like_jellyroll"/>
</dbReference>
<proteinExistence type="predicted"/>
<dbReference type="InterPro" id="IPR018490">
    <property type="entry name" value="cNMP-bd_dom_sf"/>
</dbReference>
<keyword evidence="1" id="KW-0813">Transport</keyword>
<dbReference type="PANTHER" id="PTHR45638">
    <property type="entry name" value="CYCLIC NUCLEOTIDE-GATED CATION CHANNEL SUBUNIT A"/>
    <property type="match status" value="1"/>
</dbReference>
<feature type="domain" description="Cyclic nucleotide-binding" evidence="2">
    <location>
        <begin position="15"/>
        <end position="117"/>
    </location>
</feature>
<dbReference type="Gene3D" id="2.60.120.10">
    <property type="entry name" value="Jelly Rolls"/>
    <property type="match status" value="1"/>
</dbReference>
<dbReference type="InterPro" id="IPR050866">
    <property type="entry name" value="CNG_cation_channel"/>
</dbReference>
<dbReference type="PROSITE" id="PS50042">
    <property type="entry name" value="CNMP_BINDING_3"/>
    <property type="match status" value="1"/>
</dbReference>
<sequence>MSLGSAMEVLRRMPLFGVLDESRLRVVAMTGDVLSYLPGERIAEKGDSGDAAFVILEGDVEVLIPTDAGERRLTTLHAGEIVGELAVLTGNPRNTALAAAGEIRLLRIEREVVLALLREYPEVALGVIRIIAERLEAVNARSA</sequence>
<evidence type="ECO:0000313" key="3">
    <source>
        <dbReference type="EMBL" id="GMG81510.1"/>
    </source>
</evidence>
<dbReference type="InterPro" id="IPR000595">
    <property type="entry name" value="cNMP-bd_dom"/>
</dbReference>